<dbReference type="RefSeq" id="WP_377334479.1">
    <property type="nucleotide sequence ID" value="NZ_JBHLUE010000001.1"/>
</dbReference>
<accession>A0ABV6NPF3</accession>
<dbReference type="EMBL" id="JBHLUE010000001">
    <property type="protein sequence ID" value="MFC0562647.1"/>
    <property type="molecule type" value="Genomic_DNA"/>
</dbReference>
<proteinExistence type="predicted"/>
<sequence>MTERGGDRVVDLGMVEPAAEPEANAGIEDLLGYEDEPASNRRRRSGRWFRTVLVVAAATAVVIAALRVVGLAVSVLAVLAGVLALIFIRRAAAVASPAPAPGGYAPGGGPGPAGRDGLSWAVGRWVRTLDWTSGDADRYDNLVRPRLAALADERLRQRHGVTLATDPTRARALLGDPLWTALTVPARRSPSPRDLAAIVDQLEQI</sequence>
<comment type="caution">
    <text evidence="2">The sequence shown here is derived from an EMBL/GenBank/DDBJ whole genome shotgun (WGS) entry which is preliminary data.</text>
</comment>
<evidence type="ECO:0000313" key="3">
    <source>
        <dbReference type="Proteomes" id="UP001589894"/>
    </source>
</evidence>
<gene>
    <name evidence="2" type="ORF">ACFFHU_00430</name>
</gene>
<reference evidence="2 3" key="1">
    <citation type="submission" date="2024-09" db="EMBL/GenBank/DDBJ databases">
        <authorList>
            <person name="Sun Q."/>
            <person name="Mori K."/>
        </authorList>
    </citation>
    <scope>NUCLEOTIDE SEQUENCE [LARGE SCALE GENOMIC DNA]</scope>
    <source>
        <strain evidence="2 3">TBRC 2205</strain>
    </source>
</reference>
<organism evidence="2 3">
    <name type="scientific">Plantactinospora siamensis</name>
    <dbReference type="NCBI Taxonomy" id="555372"/>
    <lineage>
        <taxon>Bacteria</taxon>
        <taxon>Bacillati</taxon>
        <taxon>Actinomycetota</taxon>
        <taxon>Actinomycetes</taxon>
        <taxon>Micromonosporales</taxon>
        <taxon>Micromonosporaceae</taxon>
        <taxon>Plantactinospora</taxon>
    </lineage>
</organism>
<dbReference type="Proteomes" id="UP001589894">
    <property type="component" value="Unassembled WGS sequence"/>
</dbReference>
<protein>
    <recommendedName>
        <fullName evidence="4">DUF4129 domain-containing protein</fullName>
    </recommendedName>
</protein>
<keyword evidence="3" id="KW-1185">Reference proteome</keyword>
<feature type="transmembrane region" description="Helical" evidence="1">
    <location>
        <begin position="48"/>
        <end position="65"/>
    </location>
</feature>
<keyword evidence="1" id="KW-0812">Transmembrane</keyword>
<feature type="transmembrane region" description="Helical" evidence="1">
    <location>
        <begin position="71"/>
        <end position="88"/>
    </location>
</feature>
<keyword evidence="1" id="KW-0472">Membrane</keyword>
<evidence type="ECO:0000313" key="2">
    <source>
        <dbReference type="EMBL" id="MFC0562647.1"/>
    </source>
</evidence>
<evidence type="ECO:0000256" key="1">
    <source>
        <dbReference type="SAM" id="Phobius"/>
    </source>
</evidence>
<name>A0ABV6NPF3_9ACTN</name>
<evidence type="ECO:0008006" key="4">
    <source>
        <dbReference type="Google" id="ProtNLM"/>
    </source>
</evidence>
<keyword evidence="1" id="KW-1133">Transmembrane helix</keyword>